<gene>
    <name evidence="3" type="ORF">Hsw_PA0095</name>
</gene>
<sequence length="290" mass="31922">MTRYSLFFLLLLLATTTFGQPRPAKPLRAFLQAAPSPKGAVQYGNNPRAGHYAQAGDARIYYEVYGRGRPLVLLHGGLLGSTYEMRQFIDSLSRTYQVIAVSTRGHGKSELGTAPLTYEQRANDVLAVLRAVTPDSAIVLGFSDGGFTGYKLASLYPARVRKLITIGASEVTAGQRQFDFSPRQALALDSAYVRQQLTLMPQPQRLGEMFAQVVSMYNHLTVDRALLQTIRCPVLVMAGDRDEGNPVERLLRTTQDLHRSQLAIIPNASHGAFLSNFPAVWAGIQPFLKP</sequence>
<dbReference type="EMBL" id="CP007144">
    <property type="protein sequence ID" value="AHJ95428.1"/>
    <property type="molecule type" value="Genomic_DNA"/>
</dbReference>
<dbReference type="RefSeq" id="WP_044000355.1">
    <property type="nucleotide sequence ID" value="NZ_CP007144.1"/>
</dbReference>
<dbReference type="SUPFAM" id="SSF53474">
    <property type="entry name" value="alpha/beta-Hydrolases"/>
    <property type="match status" value="1"/>
</dbReference>
<evidence type="ECO:0000313" key="3">
    <source>
        <dbReference type="EMBL" id="AHJ95428.1"/>
    </source>
</evidence>
<keyword evidence="3" id="KW-0614">Plasmid</keyword>
<dbReference type="Proteomes" id="UP000019423">
    <property type="component" value="Plasmid pHsw1"/>
</dbReference>
<name>W8ESC8_9BACT</name>
<dbReference type="KEGG" id="hsw:Hsw_PA0095"/>
<dbReference type="Pfam" id="PF00561">
    <property type="entry name" value="Abhydrolase_1"/>
    <property type="match status" value="1"/>
</dbReference>
<feature type="domain" description="AB hydrolase-1" evidence="2">
    <location>
        <begin position="70"/>
        <end position="168"/>
    </location>
</feature>
<accession>W8ESC8</accession>
<dbReference type="PANTHER" id="PTHR43433">
    <property type="entry name" value="HYDROLASE, ALPHA/BETA FOLD FAMILY PROTEIN"/>
    <property type="match status" value="1"/>
</dbReference>
<geneLocation type="plasmid" evidence="3 4">
    <name>pHsw1</name>
</geneLocation>
<feature type="chain" id="PRO_5004910907" description="AB hydrolase-1 domain-containing protein" evidence="1">
    <location>
        <begin position="20"/>
        <end position="290"/>
    </location>
</feature>
<keyword evidence="1" id="KW-0732">Signal</keyword>
<protein>
    <recommendedName>
        <fullName evidence="2">AB hydrolase-1 domain-containing protein</fullName>
    </recommendedName>
</protein>
<evidence type="ECO:0000259" key="2">
    <source>
        <dbReference type="Pfam" id="PF00561"/>
    </source>
</evidence>
<evidence type="ECO:0000313" key="4">
    <source>
        <dbReference type="Proteomes" id="UP000019423"/>
    </source>
</evidence>
<dbReference type="HOGENOM" id="CLU_020336_50_5_10"/>
<reference evidence="3 4" key="1">
    <citation type="submission" date="2014-01" db="EMBL/GenBank/DDBJ databases">
        <title>Complete sequence of plasmid1 of ionizing-radiation resistance bacterium Hymenobacter swuensis DY53.</title>
        <authorList>
            <person name="Jung J.-H."/>
            <person name="Jeong S.-W."/>
            <person name="Joe M.-H."/>
            <person name="Cho y.-j."/>
            <person name="Kim M.-K."/>
            <person name="Lim S.-Y."/>
        </authorList>
    </citation>
    <scope>NUCLEOTIDE SEQUENCE [LARGE SCALE GENOMIC DNA]</scope>
    <source>
        <strain evidence="3 4">DY53</strain>
        <plasmid evidence="3 4">pHsw1</plasmid>
    </source>
</reference>
<dbReference type="PANTHER" id="PTHR43433:SF5">
    <property type="entry name" value="AB HYDROLASE-1 DOMAIN-CONTAINING PROTEIN"/>
    <property type="match status" value="1"/>
</dbReference>
<dbReference type="eggNOG" id="COG1073">
    <property type="taxonomic scope" value="Bacteria"/>
</dbReference>
<dbReference type="Gene3D" id="3.40.50.1820">
    <property type="entry name" value="alpha/beta hydrolase"/>
    <property type="match status" value="1"/>
</dbReference>
<proteinExistence type="predicted"/>
<dbReference type="InterPro" id="IPR029058">
    <property type="entry name" value="AB_hydrolase_fold"/>
</dbReference>
<feature type="signal peptide" evidence="1">
    <location>
        <begin position="1"/>
        <end position="19"/>
    </location>
</feature>
<dbReference type="PATRIC" id="fig|1227739.3.peg.126"/>
<organism evidence="3 4">
    <name type="scientific">Hymenobacter swuensis DY53</name>
    <dbReference type="NCBI Taxonomy" id="1227739"/>
    <lineage>
        <taxon>Bacteria</taxon>
        <taxon>Pseudomonadati</taxon>
        <taxon>Bacteroidota</taxon>
        <taxon>Cytophagia</taxon>
        <taxon>Cytophagales</taxon>
        <taxon>Hymenobacteraceae</taxon>
        <taxon>Hymenobacter</taxon>
    </lineage>
</organism>
<evidence type="ECO:0000256" key="1">
    <source>
        <dbReference type="SAM" id="SignalP"/>
    </source>
</evidence>
<dbReference type="AlphaFoldDB" id="W8ESC8"/>
<dbReference type="InterPro" id="IPR000073">
    <property type="entry name" value="AB_hydrolase_1"/>
</dbReference>
<keyword evidence="4" id="KW-1185">Reference proteome</keyword>
<dbReference type="InterPro" id="IPR050471">
    <property type="entry name" value="AB_hydrolase"/>
</dbReference>
<dbReference type="OrthoDB" id="135231at2"/>